<proteinExistence type="predicted"/>
<name>A0A9P5PQA2_9AGAR</name>
<evidence type="ECO:0000256" key="1">
    <source>
        <dbReference type="SAM" id="MobiDB-lite"/>
    </source>
</evidence>
<feature type="region of interest" description="Disordered" evidence="1">
    <location>
        <begin position="21"/>
        <end position="45"/>
    </location>
</feature>
<dbReference type="Proteomes" id="UP000772434">
    <property type="component" value="Unassembled WGS sequence"/>
</dbReference>
<accession>A0A9P5PQA2</accession>
<evidence type="ECO:0000313" key="2">
    <source>
        <dbReference type="EMBL" id="KAF9067267.1"/>
    </source>
</evidence>
<gene>
    <name evidence="2" type="ORF">BDP27DRAFT_1328955</name>
</gene>
<sequence>MVIISSGKSTTLSVLASLSGRTSGSVRSNIEDRTGMDKPPPGTMGIVPQVQLRAFRYHAVPESPS</sequence>
<dbReference type="AlphaFoldDB" id="A0A9P5PQA2"/>
<reference evidence="2" key="1">
    <citation type="submission" date="2020-11" db="EMBL/GenBank/DDBJ databases">
        <authorList>
            <consortium name="DOE Joint Genome Institute"/>
            <person name="Ahrendt S."/>
            <person name="Riley R."/>
            <person name="Andreopoulos W."/>
            <person name="Labutti K."/>
            <person name="Pangilinan J."/>
            <person name="Ruiz-Duenas F.J."/>
            <person name="Barrasa J.M."/>
            <person name="Sanchez-Garcia M."/>
            <person name="Camarero S."/>
            <person name="Miyauchi S."/>
            <person name="Serrano A."/>
            <person name="Linde D."/>
            <person name="Babiker R."/>
            <person name="Drula E."/>
            <person name="Ayuso-Fernandez I."/>
            <person name="Pacheco R."/>
            <person name="Padilla G."/>
            <person name="Ferreira P."/>
            <person name="Barriuso J."/>
            <person name="Kellner H."/>
            <person name="Castanera R."/>
            <person name="Alfaro M."/>
            <person name="Ramirez L."/>
            <person name="Pisabarro A.G."/>
            <person name="Kuo A."/>
            <person name="Tritt A."/>
            <person name="Lipzen A."/>
            <person name="He G."/>
            <person name="Yan M."/>
            <person name="Ng V."/>
            <person name="Cullen D."/>
            <person name="Martin F."/>
            <person name="Rosso M.-N."/>
            <person name="Henrissat B."/>
            <person name="Hibbett D."/>
            <person name="Martinez A.T."/>
            <person name="Grigoriev I.V."/>
        </authorList>
    </citation>
    <scope>NUCLEOTIDE SEQUENCE</scope>
    <source>
        <strain evidence="2">AH 40177</strain>
    </source>
</reference>
<evidence type="ECO:0000313" key="3">
    <source>
        <dbReference type="Proteomes" id="UP000772434"/>
    </source>
</evidence>
<organism evidence="2 3">
    <name type="scientific">Rhodocollybia butyracea</name>
    <dbReference type="NCBI Taxonomy" id="206335"/>
    <lineage>
        <taxon>Eukaryota</taxon>
        <taxon>Fungi</taxon>
        <taxon>Dikarya</taxon>
        <taxon>Basidiomycota</taxon>
        <taxon>Agaricomycotina</taxon>
        <taxon>Agaricomycetes</taxon>
        <taxon>Agaricomycetidae</taxon>
        <taxon>Agaricales</taxon>
        <taxon>Marasmiineae</taxon>
        <taxon>Omphalotaceae</taxon>
        <taxon>Rhodocollybia</taxon>
    </lineage>
</organism>
<protein>
    <submittedName>
        <fullName evidence="2">Uncharacterized protein</fullName>
    </submittedName>
</protein>
<comment type="caution">
    <text evidence="2">The sequence shown here is derived from an EMBL/GenBank/DDBJ whole genome shotgun (WGS) entry which is preliminary data.</text>
</comment>
<keyword evidence="3" id="KW-1185">Reference proteome</keyword>
<dbReference type="EMBL" id="JADNRY010000075">
    <property type="protein sequence ID" value="KAF9067267.1"/>
    <property type="molecule type" value="Genomic_DNA"/>
</dbReference>